<evidence type="ECO:0000256" key="3">
    <source>
        <dbReference type="RuleBase" id="RU003939"/>
    </source>
</evidence>
<sequence>MIRRELVAEVADKTGLSAHSAQAAVDALLEVIVDEVAAGRPVILAGFGTFEARDRAARTGRNPRTGEPMEIAAARVPVFKPGAKFRAQVDLRD</sequence>
<evidence type="ECO:0000313" key="5">
    <source>
        <dbReference type="Proteomes" id="UP000226079"/>
    </source>
</evidence>
<evidence type="ECO:0000256" key="2">
    <source>
        <dbReference type="ARBA" id="ARBA00023125"/>
    </source>
</evidence>
<name>A0A2A9CW14_9ACTN</name>
<dbReference type="PANTHER" id="PTHR33175">
    <property type="entry name" value="DNA-BINDING PROTEIN HU"/>
    <property type="match status" value="1"/>
</dbReference>
<evidence type="ECO:0000313" key="4">
    <source>
        <dbReference type="EMBL" id="PFG17852.1"/>
    </source>
</evidence>
<dbReference type="PROSITE" id="PS00045">
    <property type="entry name" value="HISTONE_LIKE"/>
    <property type="match status" value="1"/>
</dbReference>
<dbReference type="EMBL" id="PDJC01000001">
    <property type="protein sequence ID" value="PFG17852.1"/>
    <property type="molecule type" value="Genomic_DNA"/>
</dbReference>
<dbReference type="Proteomes" id="UP000226079">
    <property type="component" value="Unassembled WGS sequence"/>
</dbReference>
<dbReference type="GO" id="GO:0030261">
    <property type="term" value="P:chromosome condensation"/>
    <property type="evidence" value="ECO:0007669"/>
    <property type="project" value="UniProtKB-KW"/>
</dbReference>
<dbReference type="InterPro" id="IPR000119">
    <property type="entry name" value="Hist_DNA-bd"/>
</dbReference>
<dbReference type="SUPFAM" id="SSF47729">
    <property type="entry name" value="IHF-like DNA-binding proteins"/>
    <property type="match status" value="1"/>
</dbReference>
<comment type="caution">
    <text evidence="4">The sequence shown here is derived from an EMBL/GenBank/DDBJ whole genome shotgun (WGS) entry which is preliminary data.</text>
</comment>
<dbReference type="RefSeq" id="WP_098461251.1">
    <property type="nucleotide sequence ID" value="NZ_PDJC01000001.1"/>
</dbReference>
<dbReference type="GO" id="GO:0005829">
    <property type="term" value="C:cytosol"/>
    <property type="evidence" value="ECO:0007669"/>
    <property type="project" value="TreeGrafter"/>
</dbReference>
<gene>
    <name evidence="4" type="ORF">ATK74_2429</name>
</gene>
<dbReference type="InterPro" id="IPR020816">
    <property type="entry name" value="Histone-like_DNA-bd_CS"/>
</dbReference>
<dbReference type="GO" id="GO:0003677">
    <property type="term" value="F:DNA binding"/>
    <property type="evidence" value="ECO:0007669"/>
    <property type="project" value="UniProtKB-KW"/>
</dbReference>
<dbReference type="InterPro" id="IPR010992">
    <property type="entry name" value="IHF-like_DNA-bd_dom_sf"/>
</dbReference>
<evidence type="ECO:0000256" key="1">
    <source>
        <dbReference type="ARBA" id="ARBA00023067"/>
    </source>
</evidence>
<protein>
    <submittedName>
        <fullName evidence="4">DNA-binding protein HU-beta</fullName>
    </submittedName>
</protein>
<reference evidence="4 5" key="1">
    <citation type="submission" date="2017-10" db="EMBL/GenBank/DDBJ databases">
        <title>Sequencing the genomes of 1000 actinobacteria strains.</title>
        <authorList>
            <person name="Klenk H.-P."/>
        </authorList>
    </citation>
    <scope>NUCLEOTIDE SEQUENCE [LARGE SCALE GENOMIC DNA]</scope>
    <source>
        <strain evidence="4 5">DSM 15597</strain>
    </source>
</reference>
<keyword evidence="1" id="KW-0226">DNA condensation</keyword>
<keyword evidence="5" id="KW-1185">Reference proteome</keyword>
<dbReference type="Pfam" id="PF00216">
    <property type="entry name" value="Bac_DNA_binding"/>
    <property type="match status" value="1"/>
</dbReference>
<dbReference type="CDD" id="cd13831">
    <property type="entry name" value="HU"/>
    <property type="match status" value="1"/>
</dbReference>
<dbReference type="PANTHER" id="PTHR33175:SF3">
    <property type="entry name" value="DNA-BINDING PROTEIN HU-BETA"/>
    <property type="match status" value="1"/>
</dbReference>
<keyword evidence="2 4" id="KW-0238">DNA-binding</keyword>
<dbReference type="Gene3D" id="4.10.520.10">
    <property type="entry name" value="IHF-like DNA-binding proteins"/>
    <property type="match status" value="1"/>
</dbReference>
<dbReference type="AlphaFoldDB" id="A0A2A9CW14"/>
<dbReference type="SMART" id="SM00411">
    <property type="entry name" value="BHL"/>
    <property type="match status" value="1"/>
</dbReference>
<organism evidence="4 5">
    <name type="scientific">Propionicimonas paludicola</name>
    <dbReference type="NCBI Taxonomy" id="185243"/>
    <lineage>
        <taxon>Bacteria</taxon>
        <taxon>Bacillati</taxon>
        <taxon>Actinomycetota</taxon>
        <taxon>Actinomycetes</taxon>
        <taxon>Propionibacteriales</taxon>
        <taxon>Nocardioidaceae</taxon>
        <taxon>Propionicimonas</taxon>
    </lineage>
</organism>
<dbReference type="PRINTS" id="PR01727">
    <property type="entry name" value="DNABINDINGHU"/>
</dbReference>
<dbReference type="GO" id="GO:0030527">
    <property type="term" value="F:structural constituent of chromatin"/>
    <property type="evidence" value="ECO:0007669"/>
    <property type="project" value="InterPro"/>
</dbReference>
<comment type="similarity">
    <text evidence="3">Belongs to the bacterial histone-like protein family.</text>
</comment>
<proteinExistence type="inferred from homology"/>
<dbReference type="OrthoDB" id="9799835at2"/>
<accession>A0A2A9CW14</accession>